<dbReference type="InterPro" id="IPR050627">
    <property type="entry name" value="Nitroreductase/BluB"/>
</dbReference>
<evidence type="ECO:0000259" key="2">
    <source>
        <dbReference type="Pfam" id="PF00881"/>
    </source>
</evidence>
<dbReference type="Proteomes" id="UP000824250">
    <property type="component" value="Unassembled WGS sequence"/>
</dbReference>
<dbReference type="GO" id="GO:0046857">
    <property type="term" value="F:oxidoreductase activity, acting on other nitrogenous compounds as donors, with NAD or NADP as acceptor"/>
    <property type="evidence" value="ECO:0007669"/>
    <property type="project" value="TreeGrafter"/>
</dbReference>
<dbReference type="PANTHER" id="PTHR23026:SF125">
    <property type="entry name" value="OXYGEN-INSENSITIVE NAD(P)H NITROREDUCTASE"/>
    <property type="match status" value="1"/>
</dbReference>
<name>A0A9D1A629_9FIRM</name>
<reference evidence="3" key="1">
    <citation type="submission" date="2020-10" db="EMBL/GenBank/DDBJ databases">
        <authorList>
            <person name="Gilroy R."/>
        </authorList>
    </citation>
    <scope>NUCLEOTIDE SEQUENCE</scope>
    <source>
        <strain evidence="3">CHK180-2868</strain>
    </source>
</reference>
<evidence type="ECO:0000313" key="4">
    <source>
        <dbReference type="Proteomes" id="UP000824250"/>
    </source>
</evidence>
<proteinExistence type="predicted"/>
<evidence type="ECO:0000256" key="1">
    <source>
        <dbReference type="ARBA" id="ARBA00023027"/>
    </source>
</evidence>
<sequence>MNEVMQNILTRRSVRKFTDEPIPKDILEDLVNAALHAPSGKGRQTWKFTVITNKDAISRLVDAIGTELKRNGYDMYHPTAIIMPSNIRDGIWSKEDNACALENIFLAAHSYGIGSVWINQMQNICDTPAIRTILNDFGVPEDHVVFGLAALGYPAPDAPIAPIKRTGTVSYIE</sequence>
<dbReference type="CDD" id="cd02136">
    <property type="entry name" value="PnbA_NfnB-like"/>
    <property type="match status" value="1"/>
</dbReference>
<organism evidence="3 4">
    <name type="scientific">Candidatus Copromonas faecavium</name>
    <name type="common">nom. illeg.</name>
    <dbReference type="NCBI Taxonomy" id="2840740"/>
    <lineage>
        <taxon>Bacteria</taxon>
        <taxon>Bacillati</taxon>
        <taxon>Bacillota</taxon>
        <taxon>Clostridia</taxon>
        <taxon>Lachnospirales</taxon>
        <taxon>Lachnospiraceae</taxon>
        <taxon>Candidatus Copromonas (nom. illeg.)</taxon>
    </lineage>
</organism>
<keyword evidence="1" id="KW-0520">NAD</keyword>
<dbReference type="AlphaFoldDB" id="A0A9D1A629"/>
<dbReference type="Pfam" id="PF00881">
    <property type="entry name" value="Nitroreductase"/>
    <property type="match status" value="1"/>
</dbReference>
<reference evidence="3" key="2">
    <citation type="journal article" date="2021" name="PeerJ">
        <title>Extensive microbial diversity within the chicken gut microbiome revealed by metagenomics and culture.</title>
        <authorList>
            <person name="Gilroy R."/>
            <person name="Ravi A."/>
            <person name="Getino M."/>
            <person name="Pursley I."/>
            <person name="Horton D.L."/>
            <person name="Alikhan N.F."/>
            <person name="Baker D."/>
            <person name="Gharbi K."/>
            <person name="Hall N."/>
            <person name="Watson M."/>
            <person name="Adriaenssens E.M."/>
            <person name="Foster-Nyarko E."/>
            <person name="Jarju S."/>
            <person name="Secka A."/>
            <person name="Antonio M."/>
            <person name="Oren A."/>
            <person name="Chaudhuri R.R."/>
            <person name="La Ragione R."/>
            <person name="Hildebrand F."/>
            <person name="Pallen M.J."/>
        </authorList>
    </citation>
    <scope>NUCLEOTIDE SEQUENCE</scope>
    <source>
        <strain evidence="3">CHK180-2868</strain>
    </source>
</reference>
<dbReference type="EMBL" id="DVGC01000058">
    <property type="protein sequence ID" value="HIR06277.1"/>
    <property type="molecule type" value="Genomic_DNA"/>
</dbReference>
<dbReference type="Gene3D" id="3.40.109.10">
    <property type="entry name" value="NADH Oxidase"/>
    <property type="match status" value="1"/>
</dbReference>
<protein>
    <submittedName>
        <fullName evidence="3">Nitroreductase</fullName>
    </submittedName>
</protein>
<dbReference type="GO" id="GO:0046256">
    <property type="term" value="P:2,4,6-trinitrotoluene catabolic process"/>
    <property type="evidence" value="ECO:0007669"/>
    <property type="project" value="TreeGrafter"/>
</dbReference>
<feature type="domain" description="Nitroreductase" evidence="2">
    <location>
        <begin position="8"/>
        <end position="153"/>
    </location>
</feature>
<dbReference type="GO" id="GO:0005829">
    <property type="term" value="C:cytosol"/>
    <property type="evidence" value="ECO:0007669"/>
    <property type="project" value="TreeGrafter"/>
</dbReference>
<evidence type="ECO:0000313" key="3">
    <source>
        <dbReference type="EMBL" id="HIR06277.1"/>
    </source>
</evidence>
<comment type="caution">
    <text evidence="3">The sequence shown here is derived from an EMBL/GenBank/DDBJ whole genome shotgun (WGS) entry which is preliminary data.</text>
</comment>
<accession>A0A9D1A629</accession>
<gene>
    <name evidence="3" type="ORF">IAB28_10000</name>
</gene>
<dbReference type="PANTHER" id="PTHR23026">
    <property type="entry name" value="NADPH NITROREDUCTASE"/>
    <property type="match status" value="1"/>
</dbReference>
<dbReference type="InterPro" id="IPR000415">
    <property type="entry name" value="Nitroreductase-like"/>
</dbReference>
<dbReference type="SUPFAM" id="SSF55469">
    <property type="entry name" value="FMN-dependent nitroreductase-like"/>
    <property type="match status" value="1"/>
</dbReference>
<dbReference type="InterPro" id="IPR029479">
    <property type="entry name" value="Nitroreductase"/>
</dbReference>